<proteinExistence type="predicted"/>
<dbReference type="Gene3D" id="3.40.50.150">
    <property type="entry name" value="Vaccinia Virus protein VP39"/>
    <property type="match status" value="1"/>
</dbReference>
<dbReference type="InterPro" id="IPR029063">
    <property type="entry name" value="SAM-dependent_MTases_sf"/>
</dbReference>
<sequence>MDKRTVHAYDSEAGQFAGEWHEQPAPDDMYALLTRYFTPGLTADVGCGSGRDMAWLHEHGFEVSGYDASQGLLEQARARYPHLRFTQAALPELEGVPSRQFRNVLCETVIMHLAPAQIGPSVRRLLDLLMPDGVMFLSWRVTEGESLRDKHQRLYASFDQHVVFDACAGNAVLFDEEAISQSSGKNVHRLIVRKAQT</sequence>
<dbReference type="Pfam" id="PF13649">
    <property type="entry name" value="Methyltransf_25"/>
    <property type="match status" value="1"/>
</dbReference>
<comment type="caution">
    <text evidence="3">The sequence shown here is derived from an EMBL/GenBank/DDBJ whole genome shotgun (WGS) entry which is preliminary data.</text>
</comment>
<keyword evidence="3" id="KW-0489">Methyltransferase</keyword>
<feature type="domain" description="Methyltransferase" evidence="2">
    <location>
        <begin position="44"/>
        <end position="133"/>
    </location>
</feature>
<accession>A0ABS2K870</accession>
<dbReference type="GO" id="GO:0032259">
    <property type="term" value="P:methylation"/>
    <property type="evidence" value="ECO:0007669"/>
    <property type="project" value="UniProtKB-KW"/>
</dbReference>
<dbReference type="PANTHER" id="PTHR43861">
    <property type="entry name" value="TRANS-ACONITATE 2-METHYLTRANSFERASE-RELATED"/>
    <property type="match status" value="1"/>
</dbReference>
<reference evidence="3" key="1">
    <citation type="submission" date="2020-10" db="EMBL/GenBank/DDBJ databases">
        <title>Phylogeny of dyella-like bacteria.</title>
        <authorList>
            <person name="Fu J."/>
        </authorList>
    </citation>
    <scope>NUCLEOTIDE SEQUENCE</scope>
    <source>
        <strain evidence="3">DHOC52</strain>
    </source>
</reference>
<protein>
    <submittedName>
        <fullName evidence="3">Class I SAM-dependent methyltransferase</fullName>
    </submittedName>
</protein>
<gene>
    <name evidence="3" type="ORF">ISP19_18635</name>
</gene>
<dbReference type="SUPFAM" id="SSF53335">
    <property type="entry name" value="S-adenosyl-L-methionine-dependent methyltransferases"/>
    <property type="match status" value="1"/>
</dbReference>
<dbReference type="RefSeq" id="WP_204683929.1">
    <property type="nucleotide sequence ID" value="NZ_BSNR01000014.1"/>
</dbReference>
<name>A0ABS2K870_9GAMM</name>
<dbReference type="CDD" id="cd02440">
    <property type="entry name" value="AdoMet_MTases"/>
    <property type="match status" value="1"/>
</dbReference>
<keyword evidence="4" id="KW-1185">Reference proteome</keyword>
<dbReference type="Proteomes" id="UP001430149">
    <property type="component" value="Unassembled WGS sequence"/>
</dbReference>
<dbReference type="GO" id="GO:0008168">
    <property type="term" value="F:methyltransferase activity"/>
    <property type="evidence" value="ECO:0007669"/>
    <property type="project" value="UniProtKB-KW"/>
</dbReference>
<evidence type="ECO:0000256" key="1">
    <source>
        <dbReference type="ARBA" id="ARBA00022679"/>
    </source>
</evidence>
<evidence type="ECO:0000313" key="3">
    <source>
        <dbReference type="EMBL" id="MBM7127397.1"/>
    </source>
</evidence>
<evidence type="ECO:0000259" key="2">
    <source>
        <dbReference type="Pfam" id="PF13649"/>
    </source>
</evidence>
<dbReference type="EMBL" id="JADIKE010000039">
    <property type="protein sequence ID" value="MBM7127397.1"/>
    <property type="molecule type" value="Genomic_DNA"/>
</dbReference>
<dbReference type="InterPro" id="IPR041698">
    <property type="entry name" value="Methyltransf_25"/>
</dbReference>
<evidence type="ECO:0000313" key="4">
    <source>
        <dbReference type="Proteomes" id="UP001430149"/>
    </source>
</evidence>
<organism evidence="3 4">
    <name type="scientific">Dyella flava</name>
    <dbReference type="NCBI Taxonomy" id="1920170"/>
    <lineage>
        <taxon>Bacteria</taxon>
        <taxon>Pseudomonadati</taxon>
        <taxon>Pseudomonadota</taxon>
        <taxon>Gammaproteobacteria</taxon>
        <taxon>Lysobacterales</taxon>
        <taxon>Rhodanobacteraceae</taxon>
        <taxon>Dyella</taxon>
    </lineage>
</organism>
<keyword evidence="1" id="KW-0808">Transferase</keyword>